<dbReference type="PROSITE" id="PS01186">
    <property type="entry name" value="EGF_2"/>
    <property type="match status" value="1"/>
</dbReference>
<dbReference type="SMART" id="SM00034">
    <property type="entry name" value="CLECT"/>
    <property type="match status" value="1"/>
</dbReference>
<dbReference type="InterPro" id="IPR000859">
    <property type="entry name" value="CUB_dom"/>
</dbReference>
<keyword evidence="11" id="KW-0472">Membrane</keyword>
<dbReference type="InterPro" id="IPR023415">
    <property type="entry name" value="LDLR_class-A_CS"/>
</dbReference>
<dbReference type="Gene3D" id="2.60.120.260">
    <property type="entry name" value="Galactose-binding domain-like"/>
    <property type="match status" value="1"/>
</dbReference>
<dbReference type="Gene3D" id="2.60.120.290">
    <property type="entry name" value="Spermadhesin, CUB domain"/>
    <property type="match status" value="2"/>
</dbReference>
<dbReference type="PROSITE" id="PS01187">
    <property type="entry name" value="EGF_CA"/>
    <property type="match status" value="1"/>
</dbReference>
<dbReference type="SMART" id="SM00032">
    <property type="entry name" value="CCP"/>
    <property type="match status" value="4"/>
</dbReference>
<keyword evidence="9" id="KW-0768">Sushi</keyword>
<keyword evidence="1 7" id="KW-0245">EGF-like domain</keyword>
<dbReference type="Pfam" id="PF00059">
    <property type="entry name" value="Lectin_C"/>
    <property type="match status" value="1"/>
</dbReference>
<reference evidence="17" key="1">
    <citation type="submission" date="2022-11" db="UniProtKB">
        <authorList>
            <consortium name="WormBaseParasite"/>
        </authorList>
    </citation>
    <scope>IDENTIFICATION</scope>
</reference>
<dbReference type="Gene3D" id="3.10.100.10">
    <property type="entry name" value="Mannose-Binding Protein A, subunit A"/>
    <property type="match status" value="1"/>
</dbReference>
<dbReference type="PROSITE" id="PS50041">
    <property type="entry name" value="C_TYPE_LECTIN_2"/>
    <property type="match status" value="1"/>
</dbReference>
<dbReference type="InterPro" id="IPR001881">
    <property type="entry name" value="EGF-like_Ca-bd_dom"/>
</dbReference>
<keyword evidence="2 11" id="KW-0812">Transmembrane</keyword>
<dbReference type="SMART" id="SM00179">
    <property type="entry name" value="EGF_CA"/>
    <property type="match status" value="2"/>
</dbReference>
<dbReference type="SMART" id="SM00042">
    <property type="entry name" value="CUB"/>
    <property type="match status" value="2"/>
</dbReference>
<dbReference type="InterPro" id="IPR051277">
    <property type="entry name" value="SEZ6_CSMD_C4BPB_Regulators"/>
</dbReference>
<dbReference type="FunFam" id="2.10.25.10:FF:000038">
    <property type="entry name" value="Fibrillin 2"/>
    <property type="match status" value="1"/>
</dbReference>
<comment type="caution">
    <text evidence="7">Lacks conserved residue(s) required for the propagation of feature annotation.</text>
</comment>
<feature type="domain" description="C-type lectin" evidence="14">
    <location>
        <begin position="116"/>
        <end position="262"/>
    </location>
</feature>
<dbReference type="InterPro" id="IPR001304">
    <property type="entry name" value="C-type_lectin-like"/>
</dbReference>
<evidence type="ECO:0000256" key="8">
    <source>
        <dbReference type="PROSITE-ProRule" id="PRU00124"/>
    </source>
</evidence>
<evidence type="ECO:0000256" key="1">
    <source>
        <dbReference type="ARBA" id="ARBA00022536"/>
    </source>
</evidence>
<dbReference type="SUPFAM" id="SSF57424">
    <property type="entry name" value="LDL receptor-like module"/>
    <property type="match status" value="1"/>
</dbReference>
<dbReference type="InterPro" id="IPR018097">
    <property type="entry name" value="EGF_Ca-bd_CS"/>
</dbReference>
<feature type="disulfide bond" evidence="9">
    <location>
        <begin position="813"/>
        <end position="840"/>
    </location>
</feature>
<evidence type="ECO:0000256" key="2">
    <source>
        <dbReference type="ARBA" id="ARBA00022692"/>
    </source>
</evidence>
<feature type="disulfide bond" evidence="8">
    <location>
        <begin position="285"/>
        <end position="300"/>
    </location>
</feature>
<feature type="domain" description="Sushi" evidence="15">
    <location>
        <begin position="640"/>
        <end position="704"/>
    </location>
</feature>
<dbReference type="FunFam" id="2.60.120.290:FF:000005">
    <property type="entry name" value="Procollagen C-endopeptidase enhancer 1"/>
    <property type="match status" value="1"/>
</dbReference>
<dbReference type="PROSITE" id="PS50026">
    <property type="entry name" value="EGF_3"/>
    <property type="match status" value="1"/>
</dbReference>
<accession>A0A915NNI3</accession>
<feature type="domain" description="Sushi" evidence="15">
    <location>
        <begin position="721"/>
        <end position="781"/>
    </location>
</feature>
<dbReference type="Pfam" id="PF00084">
    <property type="entry name" value="Sushi"/>
    <property type="match status" value="5"/>
</dbReference>
<dbReference type="PROSITE" id="PS01180">
    <property type="entry name" value="CUB"/>
    <property type="match status" value="2"/>
</dbReference>
<dbReference type="Pfam" id="PF00057">
    <property type="entry name" value="Ldl_recept_a"/>
    <property type="match status" value="1"/>
</dbReference>
<dbReference type="Gene3D" id="2.10.25.10">
    <property type="entry name" value="Laminin"/>
    <property type="match status" value="2"/>
</dbReference>
<keyword evidence="4" id="KW-0677">Repeat</keyword>
<dbReference type="InterPro" id="IPR035914">
    <property type="entry name" value="Sperma_CUB_dom_sf"/>
</dbReference>
<dbReference type="InterPro" id="IPR016186">
    <property type="entry name" value="C-type_lectin-like/link_sf"/>
</dbReference>
<feature type="domain" description="CUB" evidence="12">
    <location>
        <begin position="309"/>
        <end position="422"/>
    </location>
</feature>
<evidence type="ECO:0000256" key="5">
    <source>
        <dbReference type="ARBA" id="ARBA00022989"/>
    </source>
</evidence>
<evidence type="ECO:0000313" key="16">
    <source>
        <dbReference type="Proteomes" id="UP000887560"/>
    </source>
</evidence>
<dbReference type="InterPro" id="IPR002172">
    <property type="entry name" value="LDrepeatLR_classA_rpt"/>
</dbReference>
<feature type="domain" description="EGF-like" evidence="13">
    <location>
        <begin position="940"/>
        <end position="981"/>
    </location>
</feature>
<sequence length="1323" mass="146470">MKNIHTGHKRPRNRKIKLYISYLNLLINIFVITTLFVNINGTESDESSTSVDDEEPVFSQSAQHLFKNENSNEDAEKHPSLEASSPAKNHRQHRKNPPPSVLADVQLSCAEGWERFEGKCYKLVSIEKSWPQALAFCSRFGAKLVRLESSEENKFLAKYLMRPHLTSGSTTSSSEYWIGLLYRPLMMDSSISSSSSHSKSLMDGSFLWSDGSQTSRYVGFWSYGQPDPANGSCTKILVDGLQVEGPTWQLDVCNQLRPFICEQNACIKGSFFCQNGACLPERAHCNGIDECGDSSDEFNCPSAHSEMSCQRYEKGESGRIETPNFPASYRQGANCRWVIEGPLNSKIQLNFDSFETEERHDLVTVLDGGPSENSTFALSTISGTPRNTEKLSFESSTNRMIVQFRADQSIQARGFQASWRTVPISCGNQLLKASSIGQQFHSPEWPRNYPKGLECVWRIEAPAGQLISLFIDEFNTEAETDFLTIYDGPSPSEPILAKFSGQLKEPQLIISTQSQVHIYFFSSETVSQKGFTITYKKGCDNYIRRSHGVLTSPGNAHLPYAPSQICLLNSWDVADLGDKLQIYEGGEDGSSNGRPLHESDGFTVNNAPPKTIYAKQGRVELVWRSNVLNSGTGWNISFSTSCPPLSLPSRRVLLSTKNTAYGTHVTISCERGFEFSTGLGRHFETECELGGLWSNYAPVPDCQRKISLKFLKKLSKNPLAVYCSAIPQIANGFAVSATNVSYAGMARYQCYEGFSFASGKQHEEIFCTDEGRWTQSPKCKTDACPALPSFVSGERILQFGDGIGFGSVFQFHCAKGYFIEGPLSIVCRPNGEWSSPQPLCKKLTCTDIPIVENGELHLLPSNNLVMDEKSDKDKKQKDQTKNSGSKPKMEFKTKRSMVVRELQFGDSLRVECHSGFQSVGAETLKCLANQTLSGIPKCRDIDECELQSAGNCAAKSTTCVNMPGGFHCQCQSGYKPKLDCSGPLTIIPTKIQTSHGVPIPVQQLHSKNGWCADSAVTNAQMLEKRIMPFNESINSGSPSTVLTLIFTFPVPKIIEKLHLEKVVVPNASAPSGIAGAIAATPEAWPQRFSLSYSIEEGMPFEVYNGGLAEIGGNNNMTITNENKKSNERKLNTPNTVEIRTRALGAIGSEILVLSKPIEARTLQIEFLEFHGGVPCMKFEFLGCQRTSCEDINECEDGRNGGCEQHCHNTQGGHRCSCEEGFDLFVEPGQSGVRLREGETGYGEFDSLRFNHSCIPRHCAPLTTPENGQLIAQNLYKNFKTEVNNTNNKNEFFSSSFAFPSIVEFRCTFGYQMRGPSHLKCLAD</sequence>
<evidence type="ECO:0000256" key="7">
    <source>
        <dbReference type="PROSITE-ProRule" id="PRU00076"/>
    </source>
</evidence>
<dbReference type="CDD" id="cd00037">
    <property type="entry name" value="CLECT"/>
    <property type="match status" value="1"/>
</dbReference>
<dbReference type="InterPro" id="IPR036055">
    <property type="entry name" value="LDL_receptor-like_sf"/>
</dbReference>
<dbReference type="Pfam" id="PF07645">
    <property type="entry name" value="EGF_CA"/>
    <property type="match status" value="2"/>
</dbReference>
<evidence type="ECO:0000256" key="11">
    <source>
        <dbReference type="SAM" id="Phobius"/>
    </source>
</evidence>
<evidence type="ECO:0000256" key="6">
    <source>
        <dbReference type="ARBA" id="ARBA00023157"/>
    </source>
</evidence>
<dbReference type="CDD" id="cd00054">
    <property type="entry name" value="EGF_CA"/>
    <property type="match status" value="2"/>
</dbReference>
<feature type="region of interest" description="Disordered" evidence="10">
    <location>
        <begin position="867"/>
        <end position="890"/>
    </location>
</feature>
<evidence type="ECO:0000259" key="12">
    <source>
        <dbReference type="PROSITE" id="PS01180"/>
    </source>
</evidence>
<dbReference type="PROSITE" id="PS50068">
    <property type="entry name" value="LDLRA_2"/>
    <property type="match status" value="1"/>
</dbReference>
<dbReference type="SUPFAM" id="SSF56436">
    <property type="entry name" value="C-type lectin-like"/>
    <property type="match status" value="1"/>
</dbReference>
<dbReference type="Pfam" id="PF00431">
    <property type="entry name" value="CUB"/>
    <property type="match status" value="2"/>
</dbReference>
<dbReference type="InterPro" id="IPR000436">
    <property type="entry name" value="Sushi_SCR_CCP_dom"/>
</dbReference>
<feature type="transmembrane region" description="Helical" evidence="11">
    <location>
        <begin position="20"/>
        <end position="39"/>
    </location>
</feature>
<dbReference type="WBParaSite" id="scf7180000418737.g2831">
    <property type="protein sequence ID" value="scf7180000418737.g2831"/>
    <property type="gene ID" value="scf7180000418737.g2831"/>
</dbReference>
<dbReference type="PROSITE" id="PS00010">
    <property type="entry name" value="ASX_HYDROXYL"/>
    <property type="match status" value="1"/>
</dbReference>
<evidence type="ECO:0000256" key="9">
    <source>
        <dbReference type="PROSITE-ProRule" id="PRU00302"/>
    </source>
</evidence>
<feature type="domain" description="Sushi" evidence="15">
    <location>
        <begin position="782"/>
        <end position="842"/>
    </location>
</feature>
<dbReference type="PANTHER" id="PTHR45656:SF4">
    <property type="entry name" value="PROTEIN CBR-CLEC-78"/>
    <property type="match status" value="1"/>
</dbReference>
<keyword evidence="5 11" id="KW-1133">Transmembrane helix</keyword>
<dbReference type="PROSITE" id="PS50923">
    <property type="entry name" value="SUSHI"/>
    <property type="match status" value="3"/>
</dbReference>
<feature type="domain" description="CUB" evidence="12">
    <location>
        <begin position="426"/>
        <end position="538"/>
    </location>
</feature>
<dbReference type="Gene3D" id="4.10.400.10">
    <property type="entry name" value="Low-density Lipoprotein Receptor"/>
    <property type="match status" value="1"/>
</dbReference>
<evidence type="ECO:0000256" key="3">
    <source>
        <dbReference type="ARBA" id="ARBA00022729"/>
    </source>
</evidence>
<feature type="disulfide bond" evidence="9">
    <location>
        <begin position="784"/>
        <end position="827"/>
    </location>
</feature>
<dbReference type="InterPro" id="IPR049883">
    <property type="entry name" value="NOTCH1_EGF-like"/>
</dbReference>
<dbReference type="SUPFAM" id="SSF49854">
    <property type="entry name" value="Spermadhesin, CUB domain"/>
    <property type="match status" value="3"/>
</dbReference>
<dbReference type="GO" id="GO:0005509">
    <property type="term" value="F:calcium ion binding"/>
    <property type="evidence" value="ECO:0007669"/>
    <property type="project" value="InterPro"/>
</dbReference>
<dbReference type="InterPro" id="IPR000742">
    <property type="entry name" value="EGF"/>
</dbReference>
<dbReference type="InterPro" id="IPR016187">
    <property type="entry name" value="CTDL_fold"/>
</dbReference>
<dbReference type="SUPFAM" id="SSF57196">
    <property type="entry name" value="EGF/Laminin"/>
    <property type="match status" value="2"/>
</dbReference>
<dbReference type="CDD" id="cd00041">
    <property type="entry name" value="CUB"/>
    <property type="match status" value="2"/>
</dbReference>
<dbReference type="InterPro" id="IPR000152">
    <property type="entry name" value="EGF-type_Asp/Asn_hydroxyl_site"/>
</dbReference>
<dbReference type="Gene3D" id="2.10.70.10">
    <property type="entry name" value="Complement Module, domain 1"/>
    <property type="match status" value="5"/>
</dbReference>
<evidence type="ECO:0000259" key="14">
    <source>
        <dbReference type="PROSITE" id="PS50041"/>
    </source>
</evidence>
<dbReference type="PANTHER" id="PTHR45656">
    <property type="entry name" value="PROTEIN CBR-CLEC-78"/>
    <property type="match status" value="1"/>
</dbReference>
<feature type="disulfide bond" evidence="8">
    <location>
        <begin position="266"/>
        <end position="278"/>
    </location>
</feature>
<proteinExistence type="predicted"/>
<evidence type="ECO:0000256" key="10">
    <source>
        <dbReference type="SAM" id="MobiDB-lite"/>
    </source>
</evidence>
<protein>
    <submittedName>
        <fullName evidence="17">Uncharacterized protein</fullName>
    </submittedName>
</protein>
<dbReference type="CDD" id="cd00033">
    <property type="entry name" value="CCP"/>
    <property type="match status" value="4"/>
</dbReference>
<dbReference type="SMART" id="SM00181">
    <property type="entry name" value="EGF"/>
    <property type="match status" value="2"/>
</dbReference>
<dbReference type="SUPFAM" id="SSF57535">
    <property type="entry name" value="Complement control module/SCR domain"/>
    <property type="match status" value="4"/>
</dbReference>
<dbReference type="PROSITE" id="PS01209">
    <property type="entry name" value="LDLRA_1"/>
    <property type="match status" value="1"/>
</dbReference>
<keyword evidence="16" id="KW-1185">Reference proteome</keyword>
<name>A0A915NNI3_9BILA</name>
<evidence type="ECO:0000259" key="15">
    <source>
        <dbReference type="PROSITE" id="PS50923"/>
    </source>
</evidence>
<feature type="compositionally biased region" description="Basic and acidic residues" evidence="10">
    <location>
        <begin position="867"/>
        <end position="880"/>
    </location>
</feature>
<evidence type="ECO:0000313" key="17">
    <source>
        <dbReference type="WBParaSite" id="scf7180000418737.g2831"/>
    </source>
</evidence>
<keyword evidence="3" id="KW-0732">Signal</keyword>
<evidence type="ECO:0000259" key="13">
    <source>
        <dbReference type="PROSITE" id="PS50026"/>
    </source>
</evidence>
<feature type="disulfide bond" evidence="8">
    <location>
        <begin position="273"/>
        <end position="291"/>
    </location>
</feature>
<feature type="region of interest" description="Disordered" evidence="10">
    <location>
        <begin position="68"/>
        <end position="101"/>
    </location>
</feature>
<dbReference type="SMART" id="SM00192">
    <property type="entry name" value="LDLa"/>
    <property type="match status" value="1"/>
</dbReference>
<dbReference type="InterPro" id="IPR035976">
    <property type="entry name" value="Sushi/SCR/CCP_sf"/>
</dbReference>
<evidence type="ECO:0000256" key="4">
    <source>
        <dbReference type="ARBA" id="ARBA00022737"/>
    </source>
</evidence>
<organism evidence="16 17">
    <name type="scientific">Meloidogyne floridensis</name>
    <dbReference type="NCBI Taxonomy" id="298350"/>
    <lineage>
        <taxon>Eukaryota</taxon>
        <taxon>Metazoa</taxon>
        <taxon>Ecdysozoa</taxon>
        <taxon>Nematoda</taxon>
        <taxon>Chromadorea</taxon>
        <taxon>Rhabditida</taxon>
        <taxon>Tylenchina</taxon>
        <taxon>Tylenchomorpha</taxon>
        <taxon>Tylenchoidea</taxon>
        <taxon>Meloidogynidae</taxon>
        <taxon>Meloidogyninae</taxon>
        <taxon>Meloidogyne</taxon>
    </lineage>
</organism>
<dbReference type="CDD" id="cd00112">
    <property type="entry name" value="LDLa"/>
    <property type="match status" value="1"/>
</dbReference>
<dbReference type="Proteomes" id="UP000887560">
    <property type="component" value="Unplaced"/>
</dbReference>
<keyword evidence="6 9" id="KW-1015">Disulfide bond</keyword>